<keyword evidence="1 2" id="KW-0238">DNA-binding</keyword>
<dbReference type="KEGG" id="swi:Swit_1845"/>
<proteinExistence type="predicted"/>
<dbReference type="PRINTS" id="PR00455">
    <property type="entry name" value="HTHTETR"/>
</dbReference>
<dbReference type="InterPro" id="IPR023772">
    <property type="entry name" value="DNA-bd_HTH_TetR-type_CS"/>
</dbReference>
<keyword evidence="6" id="KW-1185">Reference proteome</keyword>
<feature type="region of interest" description="Disordered" evidence="3">
    <location>
        <begin position="1"/>
        <end position="50"/>
    </location>
</feature>
<reference evidence="5 6" key="1">
    <citation type="journal article" date="2010" name="J. Bacteriol.">
        <title>Genome sequence of the dioxin-mineralizing bacterium Sphingomonas wittichii RW1.</title>
        <authorList>
            <person name="Miller T.R."/>
            <person name="Delcher A.L."/>
            <person name="Salzberg S.L."/>
            <person name="Saunders E."/>
            <person name="Detter J.C."/>
            <person name="Halden R.U."/>
        </authorList>
    </citation>
    <scope>NUCLEOTIDE SEQUENCE [LARGE SCALE GENOMIC DNA]</scope>
    <source>
        <strain evidence="6">DSM 6014 / CCUG 31198 / JCM 15750 / NBRC 105917 / EY 4224 / RW1</strain>
    </source>
</reference>
<evidence type="ECO:0000313" key="5">
    <source>
        <dbReference type="EMBL" id="ABQ68205.1"/>
    </source>
</evidence>
<name>A0A9J9HAX2_RHIWR</name>
<dbReference type="PANTHER" id="PTHR30055">
    <property type="entry name" value="HTH-TYPE TRANSCRIPTIONAL REGULATOR RUTR"/>
    <property type="match status" value="1"/>
</dbReference>
<feature type="DNA-binding region" description="H-T-H motif" evidence="2">
    <location>
        <begin position="74"/>
        <end position="93"/>
    </location>
</feature>
<dbReference type="InterPro" id="IPR001647">
    <property type="entry name" value="HTH_TetR"/>
</dbReference>
<dbReference type="Pfam" id="PF00440">
    <property type="entry name" value="TetR_N"/>
    <property type="match status" value="1"/>
</dbReference>
<feature type="compositionally biased region" description="Basic and acidic residues" evidence="3">
    <location>
        <begin position="15"/>
        <end position="24"/>
    </location>
</feature>
<dbReference type="OrthoDB" id="7185252at2"/>
<dbReference type="InterPro" id="IPR050109">
    <property type="entry name" value="HTH-type_TetR-like_transc_reg"/>
</dbReference>
<dbReference type="AlphaFoldDB" id="A0A9J9HAX2"/>
<dbReference type="GO" id="GO:0000976">
    <property type="term" value="F:transcription cis-regulatory region binding"/>
    <property type="evidence" value="ECO:0007669"/>
    <property type="project" value="TreeGrafter"/>
</dbReference>
<dbReference type="GO" id="GO:0003700">
    <property type="term" value="F:DNA-binding transcription factor activity"/>
    <property type="evidence" value="ECO:0007669"/>
    <property type="project" value="TreeGrafter"/>
</dbReference>
<gene>
    <name evidence="5" type="ordered locus">Swit_1845</name>
</gene>
<dbReference type="InterPro" id="IPR009057">
    <property type="entry name" value="Homeodomain-like_sf"/>
</dbReference>
<dbReference type="PROSITE" id="PS01081">
    <property type="entry name" value="HTH_TETR_1"/>
    <property type="match status" value="1"/>
</dbReference>
<dbReference type="PROSITE" id="PS50977">
    <property type="entry name" value="HTH_TETR_2"/>
    <property type="match status" value="1"/>
</dbReference>
<evidence type="ECO:0000256" key="3">
    <source>
        <dbReference type="SAM" id="MobiDB-lite"/>
    </source>
</evidence>
<sequence>MLRTAGRVRWRHPPAGRDIRRDDPMGEQMANETGSGGEVDRRKNPKQQRAVTTVDAITQATQQIIIKEGFRNATTNRIAEVAGVSVGSLYQYFPNKQAIIKTLIEETVSKAAAKVRTGLRRLMEEPLEPALRQIMTLLLAMYKENDFILFRILDQVPELKEYTKNLSVEIYTYSTNLAFLEQHETEIVVADLPTALLIIERATIHNIECFLAQNPTGITEEQLIDELTRMALNYLTK</sequence>
<accession>A0A9J9HAX2</accession>
<feature type="domain" description="HTH tetR-type" evidence="4">
    <location>
        <begin position="51"/>
        <end position="111"/>
    </location>
</feature>
<feature type="compositionally biased region" description="Basic residues" evidence="3">
    <location>
        <begin position="1"/>
        <end position="14"/>
    </location>
</feature>
<dbReference type="Gene3D" id="1.10.357.10">
    <property type="entry name" value="Tetracycline Repressor, domain 2"/>
    <property type="match status" value="1"/>
</dbReference>
<dbReference type="Proteomes" id="UP000001989">
    <property type="component" value="Chromosome"/>
</dbReference>
<evidence type="ECO:0000256" key="1">
    <source>
        <dbReference type="ARBA" id="ARBA00023125"/>
    </source>
</evidence>
<evidence type="ECO:0000259" key="4">
    <source>
        <dbReference type="PROSITE" id="PS50977"/>
    </source>
</evidence>
<protein>
    <submittedName>
        <fullName evidence="5">Transcriptional regulator, TetR family</fullName>
    </submittedName>
</protein>
<dbReference type="PANTHER" id="PTHR30055:SF223">
    <property type="entry name" value="HTH-TYPE TRANSCRIPTIONAL REGULATOR UIDR"/>
    <property type="match status" value="1"/>
</dbReference>
<evidence type="ECO:0000313" key="6">
    <source>
        <dbReference type="Proteomes" id="UP000001989"/>
    </source>
</evidence>
<organism evidence="5 6">
    <name type="scientific">Rhizorhabdus wittichii (strain DSM 6014 / CCUG 31198 / JCM 15750 / NBRC 105917 / EY 4224 / RW1)</name>
    <name type="common">Sphingomonas wittichii</name>
    <dbReference type="NCBI Taxonomy" id="392499"/>
    <lineage>
        <taxon>Bacteria</taxon>
        <taxon>Pseudomonadati</taxon>
        <taxon>Pseudomonadota</taxon>
        <taxon>Alphaproteobacteria</taxon>
        <taxon>Sphingomonadales</taxon>
        <taxon>Sphingomonadaceae</taxon>
        <taxon>Rhizorhabdus</taxon>
    </lineage>
</organism>
<dbReference type="SUPFAM" id="SSF46689">
    <property type="entry name" value="Homeodomain-like"/>
    <property type="match status" value="1"/>
</dbReference>
<evidence type="ECO:0000256" key="2">
    <source>
        <dbReference type="PROSITE-ProRule" id="PRU00335"/>
    </source>
</evidence>
<dbReference type="EMBL" id="CP000699">
    <property type="protein sequence ID" value="ABQ68205.1"/>
    <property type="molecule type" value="Genomic_DNA"/>
</dbReference>